<accession>A0A0G4EUH0</accession>
<feature type="region of interest" description="Disordered" evidence="1">
    <location>
        <begin position="669"/>
        <end position="768"/>
    </location>
</feature>
<feature type="transmembrane region" description="Helical" evidence="2">
    <location>
        <begin position="93"/>
        <end position="111"/>
    </location>
</feature>
<gene>
    <name evidence="3" type="ORF">Vbra_13460</name>
</gene>
<dbReference type="Proteomes" id="UP000041254">
    <property type="component" value="Unassembled WGS sequence"/>
</dbReference>
<feature type="compositionally biased region" description="Low complexity" evidence="1">
    <location>
        <begin position="535"/>
        <end position="547"/>
    </location>
</feature>
<feature type="compositionally biased region" description="Low complexity" evidence="1">
    <location>
        <begin position="460"/>
        <end position="472"/>
    </location>
</feature>
<feature type="transmembrane region" description="Helical" evidence="2">
    <location>
        <begin position="49"/>
        <end position="72"/>
    </location>
</feature>
<dbReference type="InParanoid" id="A0A0G4EUH0"/>
<feature type="compositionally biased region" description="Gly residues" evidence="1">
    <location>
        <begin position="756"/>
        <end position="768"/>
    </location>
</feature>
<feature type="transmembrane region" description="Helical" evidence="2">
    <location>
        <begin position="173"/>
        <end position="193"/>
    </location>
</feature>
<feature type="transmembrane region" description="Helical" evidence="2">
    <location>
        <begin position="241"/>
        <end position="262"/>
    </location>
</feature>
<dbReference type="EMBL" id="CDMY01000317">
    <property type="protein sequence ID" value="CEM02073.1"/>
    <property type="molecule type" value="Genomic_DNA"/>
</dbReference>
<organism evidence="3 4">
    <name type="scientific">Vitrella brassicaformis (strain CCMP3155)</name>
    <dbReference type="NCBI Taxonomy" id="1169540"/>
    <lineage>
        <taxon>Eukaryota</taxon>
        <taxon>Sar</taxon>
        <taxon>Alveolata</taxon>
        <taxon>Colpodellida</taxon>
        <taxon>Vitrellaceae</taxon>
        <taxon>Vitrella</taxon>
    </lineage>
</organism>
<feature type="compositionally biased region" description="Pro residues" evidence="1">
    <location>
        <begin position="382"/>
        <end position="391"/>
    </location>
</feature>
<reference evidence="3 4" key="1">
    <citation type="submission" date="2014-11" db="EMBL/GenBank/DDBJ databases">
        <authorList>
            <person name="Zhu J."/>
            <person name="Qi W."/>
            <person name="Song R."/>
        </authorList>
    </citation>
    <scope>NUCLEOTIDE SEQUENCE [LARGE SCALE GENOMIC DNA]</scope>
</reference>
<feature type="compositionally biased region" description="Low complexity" evidence="1">
    <location>
        <begin position="417"/>
        <end position="426"/>
    </location>
</feature>
<feature type="transmembrane region" description="Helical" evidence="2">
    <location>
        <begin position="274"/>
        <end position="294"/>
    </location>
</feature>
<evidence type="ECO:0000256" key="2">
    <source>
        <dbReference type="SAM" id="Phobius"/>
    </source>
</evidence>
<protein>
    <submittedName>
        <fullName evidence="3">Uncharacterized protein</fullName>
    </submittedName>
</protein>
<feature type="region of interest" description="Disordered" evidence="1">
    <location>
        <begin position="323"/>
        <end position="570"/>
    </location>
</feature>
<keyword evidence="2" id="KW-0812">Transmembrane</keyword>
<evidence type="ECO:0000313" key="4">
    <source>
        <dbReference type="Proteomes" id="UP000041254"/>
    </source>
</evidence>
<evidence type="ECO:0000313" key="3">
    <source>
        <dbReference type="EMBL" id="CEM02073.1"/>
    </source>
</evidence>
<sequence length="768" mass="82763">MGIAADADAQSSSQDQALCNPLRITPVHVPFWGYNMGGALDGPFLTPPWLVVSLPTLVVYLGGCLTAAALVARGAQETDERGAKVPWHCRTSTSLMAYVWVLFFVLSMIVLVGPVSFTFFLIYVHYLTELWLLWSFFPQREVQSPPGGHGTHGHVHAHAHAGRNKRSGNRVRFLCGLVACGVLGLLVTTFLFSLQGRTLAHYVLELTSDVVIWVGVWAWWSIERRRNLFLPSSVHSLPITWPLLTIPAALSAHIVALLFLSLNCSGWSPYGQMLALPLHTGVPLGVCWYLASLLPSRLPQSVQSDTNIPSFTPARSRRAAMFARLGNWRKSRQPTSERDDGDGPDDRGEHSPSNGKLGGDNNKERETGNTQNDLEADAPPNSTSPPPPPDGPAARRGRPPRATSRHPTQPPPPPPSAISAPTSPLSHRYQNEGDDSPDVQGLGEVLDQNFPFEDSGGVGQPSSVGGVVTPSSASNYSTPTLGEGPLGRPASPLLESQGATIGKEERERRSPRDRPRHVGGAGGGTSVAVGVGGQPTATPSTSTSSPSEGRQPMPDVASESPPGRRSEVTFDAEREVFDMAVDQWVQEVDITPNQLWRELQEATQPPHIVSAVRAQQHQQSHSQGPIDMPPPAAQHTDAATRMASPRGPKMIEYDAYNYRMRSQYTMEYTPVRPRAREKSPPMLRGPMRGSAPRPQQGDGDPGLPPSPSGLTGSTTPTFVHQQRGESELRMIVEERGADESPTLPNWDYADFQAMEHGGGGGGGGGGGQ</sequence>
<feature type="compositionally biased region" description="Basic and acidic residues" evidence="1">
    <location>
        <begin position="722"/>
        <end position="738"/>
    </location>
</feature>
<dbReference type="VEuPathDB" id="CryptoDB:Vbra_13460"/>
<keyword evidence="2" id="KW-0472">Membrane</keyword>
<feature type="transmembrane region" description="Helical" evidence="2">
    <location>
        <begin position="199"/>
        <end position="220"/>
    </location>
</feature>
<keyword evidence="4" id="KW-1185">Reference proteome</keyword>
<evidence type="ECO:0000256" key="1">
    <source>
        <dbReference type="SAM" id="MobiDB-lite"/>
    </source>
</evidence>
<feature type="compositionally biased region" description="Low complexity" evidence="1">
    <location>
        <begin position="708"/>
        <end position="717"/>
    </location>
</feature>
<name>A0A0G4EUH0_VITBC</name>
<keyword evidence="2" id="KW-1133">Transmembrane helix</keyword>
<dbReference type="AlphaFoldDB" id="A0A0G4EUH0"/>
<proteinExistence type="predicted"/>
<feature type="compositionally biased region" description="Basic and acidic residues" evidence="1">
    <location>
        <begin position="502"/>
        <end position="513"/>
    </location>
</feature>
<feature type="compositionally biased region" description="Gly residues" evidence="1">
    <location>
        <begin position="519"/>
        <end position="533"/>
    </location>
</feature>